<dbReference type="PANTHER" id="PTHR44154">
    <property type="entry name" value="QUINONE OXIDOREDUCTASE"/>
    <property type="match status" value="1"/>
</dbReference>
<dbReference type="SUPFAM" id="SSF50129">
    <property type="entry name" value="GroES-like"/>
    <property type="match status" value="1"/>
</dbReference>
<dbReference type="SMART" id="SM00829">
    <property type="entry name" value="PKS_ER"/>
    <property type="match status" value="1"/>
</dbReference>
<name>A0A975HFW3_9SPHN</name>
<evidence type="ECO:0000259" key="2">
    <source>
        <dbReference type="SMART" id="SM00829"/>
    </source>
</evidence>
<dbReference type="Pfam" id="PF13602">
    <property type="entry name" value="ADH_zinc_N_2"/>
    <property type="match status" value="1"/>
</dbReference>
<dbReference type="SUPFAM" id="SSF51735">
    <property type="entry name" value="NAD(P)-binding Rossmann-fold domains"/>
    <property type="match status" value="1"/>
</dbReference>
<dbReference type="Gene3D" id="3.40.50.720">
    <property type="entry name" value="NAD(P)-binding Rossmann-like Domain"/>
    <property type="match status" value="1"/>
</dbReference>
<dbReference type="EMBL" id="CP059319">
    <property type="protein sequence ID" value="QTH23971.1"/>
    <property type="molecule type" value="Genomic_DNA"/>
</dbReference>
<sequence>MKLVCVSEFGPPEALRIVDAPEPVPAAGQALVAIETIGLGYMDTAARRGESYLASSPGFVPGYEVAGTVAAIGNGVDASWLGRRVFAILRQGGGCAERLTVPANELIPLPDDISCENAVAAGLNALVAQVGVARLPITDTDQVLVRGAGGGIGLMCVQYAALRGGTVVATSSSRERGERLLALGASSIWNRLDSDLDGPAAFDIMIDTIIGPDLPAFFDRLGDNAHYLFCGGVGGLPPADFGMKLIEHFHKSPTVHAFSLNSATLDEVAREAAILFEHIAAGRISSVVDSVMPMADIVAAHRKLDAGQAFGKIILRPDGGA</sequence>
<reference evidence="3" key="1">
    <citation type="submission" date="2020-07" db="EMBL/GenBank/DDBJ databases">
        <authorList>
            <person name="Camacho E."/>
        </authorList>
    </citation>
    <scope>NUCLEOTIDE SEQUENCE</scope>
    <source>
        <strain evidence="3">MPO218</strain>
    </source>
</reference>
<dbReference type="Proteomes" id="UP000664914">
    <property type="component" value="Chromosome"/>
</dbReference>
<evidence type="ECO:0000313" key="4">
    <source>
        <dbReference type="Proteomes" id="UP000664914"/>
    </source>
</evidence>
<dbReference type="CDD" id="cd08268">
    <property type="entry name" value="MDR2"/>
    <property type="match status" value="1"/>
</dbReference>
<evidence type="ECO:0000313" key="3">
    <source>
        <dbReference type="EMBL" id="QTH23971.1"/>
    </source>
</evidence>
<protein>
    <submittedName>
        <fullName evidence="3">Zinc-dependent alcohol dehydrogenase family protein</fullName>
    </submittedName>
</protein>
<dbReference type="InterPro" id="IPR020843">
    <property type="entry name" value="ER"/>
</dbReference>
<dbReference type="Pfam" id="PF08240">
    <property type="entry name" value="ADH_N"/>
    <property type="match status" value="1"/>
</dbReference>
<accession>A0A975HFW3</accession>
<dbReference type="PANTHER" id="PTHR44154:SF1">
    <property type="entry name" value="QUINONE OXIDOREDUCTASE"/>
    <property type="match status" value="1"/>
</dbReference>
<dbReference type="InterPro" id="IPR051603">
    <property type="entry name" value="Zinc-ADH_QOR/CCCR"/>
</dbReference>
<dbReference type="InterPro" id="IPR036291">
    <property type="entry name" value="NAD(P)-bd_dom_sf"/>
</dbReference>
<feature type="domain" description="Enoyl reductase (ER)" evidence="2">
    <location>
        <begin position="10"/>
        <end position="315"/>
    </location>
</feature>
<dbReference type="Gene3D" id="3.90.180.10">
    <property type="entry name" value="Medium-chain alcohol dehydrogenases, catalytic domain"/>
    <property type="match status" value="1"/>
</dbReference>
<gene>
    <name evidence="3" type="ORF">HRJ34_10930</name>
</gene>
<dbReference type="InterPro" id="IPR013154">
    <property type="entry name" value="ADH-like_N"/>
</dbReference>
<proteinExistence type="predicted"/>
<dbReference type="InterPro" id="IPR011032">
    <property type="entry name" value="GroES-like_sf"/>
</dbReference>
<evidence type="ECO:0000256" key="1">
    <source>
        <dbReference type="ARBA" id="ARBA00022857"/>
    </source>
</evidence>
<reference evidence="3" key="2">
    <citation type="submission" date="2021-04" db="EMBL/GenBank/DDBJ databases">
        <title>Isolation and genomic analysis of the ibuprofen-degrading bacterium Sphingomonas strain MPO218.</title>
        <authorList>
            <person name="Aulestia M."/>
            <person name="Flores A."/>
            <person name="Mangas E.L."/>
            <person name="Perez-Pulido A.J."/>
            <person name="Santero E."/>
            <person name="Camacho E.M."/>
        </authorList>
    </citation>
    <scope>NUCLEOTIDE SEQUENCE</scope>
    <source>
        <strain evidence="3">MPO218</strain>
    </source>
</reference>
<dbReference type="AlphaFoldDB" id="A0A975HFW3"/>
<keyword evidence="1" id="KW-0521">NADP</keyword>
<organism evidence="3 4">
    <name type="scientific">Rhizorhabdus wittichii</name>
    <dbReference type="NCBI Taxonomy" id="160791"/>
    <lineage>
        <taxon>Bacteria</taxon>
        <taxon>Pseudomonadati</taxon>
        <taxon>Pseudomonadota</taxon>
        <taxon>Alphaproteobacteria</taxon>
        <taxon>Sphingomonadales</taxon>
        <taxon>Sphingomonadaceae</taxon>
        <taxon>Rhizorhabdus</taxon>
    </lineage>
</organism>
<dbReference type="GO" id="GO:0016491">
    <property type="term" value="F:oxidoreductase activity"/>
    <property type="evidence" value="ECO:0007669"/>
    <property type="project" value="InterPro"/>
</dbReference>
<dbReference type="RefSeq" id="WP_208634096.1">
    <property type="nucleotide sequence ID" value="NZ_CP059319.1"/>
</dbReference>